<dbReference type="InterPro" id="IPR005288">
    <property type="entry name" value="NadB"/>
</dbReference>
<dbReference type="InterPro" id="IPR036188">
    <property type="entry name" value="FAD/NAD-bd_sf"/>
</dbReference>
<keyword evidence="6" id="KW-0662">Pyridine nucleotide biosynthesis</keyword>
<dbReference type="Pfam" id="PF02910">
    <property type="entry name" value="Succ_DH_flav_C"/>
    <property type="match status" value="1"/>
</dbReference>
<dbReference type="EC" id="1.4.3.16" evidence="4"/>
<feature type="domain" description="Fumarate reductase/succinate dehydrogenase flavoprotein-like C-terminal" evidence="11">
    <location>
        <begin position="428"/>
        <end position="465"/>
    </location>
</feature>
<dbReference type="InterPro" id="IPR003953">
    <property type="entry name" value="FAD-dep_OxRdtase_2_FAD-bd"/>
</dbReference>
<evidence type="ECO:0000256" key="9">
    <source>
        <dbReference type="ARBA" id="ARBA00048305"/>
    </source>
</evidence>
<comment type="pathway">
    <text evidence="2">Cofactor biosynthesis; NAD(+) biosynthesis; iminoaspartate from L-aspartate (oxidase route): step 1/1.</text>
</comment>
<dbReference type="InterPro" id="IPR027477">
    <property type="entry name" value="Succ_DH/fumarate_Rdtase_cat_sf"/>
</dbReference>
<dbReference type="PRINTS" id="PR00368">
    <property type="entry name" value="FADPNR"/>
</dbReference>
<evidence type="ECO:0000256" key="8">
    <source>
        <dbReference type="ARBA" id="ARBA00023002"/>
    </source>
</evidence>
<comment type="catalytic activity">
    <reaction evidence="9">
        <text>L-aspartate + O2 = iminosuccinate + H2O2</text>
        <dbReference type="Rhea" id="RHEA:25876"/>
        <dbReference type="ChEBI" id="CHEBI:15379"/>
        <dbReference type="ChEBI" id="CHEBI:16240"/>
        <dbReference type="ChEBI" id="CHEBI:29991"/>
        <dbReference type="ChEBI" id="CHEBI:77875"/>
        <dbReference type="EC" id="1.4.3.16"/>
    </reaction>
    <physiologicalReaction direction="left-to-right" evidence="9">
        <dbReference type="Rhea" id="RHEA:25877"/>
    </physiologicalReaction>
</comment>
<comment type="similarity">
    <text evidence="3">Belongs to the FAD-dependent oxidoreductase 2 family. NadB subfamily.</text>
</comment>
<dbReference type="PANTHER" id="PTHR42716:SF2">
    <property type="entry name" value="L-ASPARTATE OXIDASE, CHLOROPLASTIC"/>
    <property type="match status" value="1"/>
</dbReference>
<dbReference type="Gene3D" id="3.90.700.10">
    <property type="entry name" value="Succinate dehydrogenase/fumarate reductase flavoprotein, catalytic domain"/>
    <property type="match status" value="1"/>
</dbReference>
<evidence type="ECO:0000256" key="3">
    <source>
        <dbReference type="ARBA" id="ARBA00008562"/>
    </source>
</evidence>
<evidence type="ECO:0000256" key="4">
    <source>
        <dbReference type="ARBA" id="ARBA00012173"/>
    </source>
</evidence>
<dbReference type="Proteomes" id="UP000664771">
    <property type="component" value="Unassembled WGS sequence"/>
</dbReference>
<gene>
    <name evidence="12" type="ORF">J2D73_07835</name>
</gene>
<dbReference type="SUPFAM" id="SSF46977">
    <property type="entry name" value="Succinate dehydrogenase/fumarate reductase flavoprotein C-terminal domain"/>
    <property type="match status" value="1"/>
</dbReference>
<keyword evidence="8" id="KW-0560">Oxidoreductase</keyword>
<sequence>MMYSLDTHALRGQPVIVGAGVAGLLTALRLGDRPCVIVSAAEKPGAGMLASGVGKALGRDETIADRAAKTLISGAGLASPEVVQRITNAMPHAFESLARVGVALDTHDSGAALHAALLAKLRDRPNVTIVAPAMLRRLTIIDGHVRGVSLDVGERLLAIDTNIVILACGGACGLFPDALTQGSGIGAGMAVAARAGVDFSDLELIYFHPLTLDEGDAWSTGVYAPVEFCNYGVLFDDAGCRLNVDQLDPGLLARDIAVRRAQGRTVFFDITRILATDGPKRDPALNAMVQRCLARGFDPKKQALPVRPAAAFQIGGVKVDTAGRSSIPGLWACGEIACTGFHGASISAGNPLLEAVVCSGFVVESVLSAPSSPLCDVSGVRPDRAPLHRQLSAVRKAFRNALGPIRNRAGVLRELDALARCSGYDDAALMGCLTMISALMRQESRGAHYRSDFQQRDAVARHSVLTEADMRSIVRTIGRNHFGPTSGDAQMLGGVLARDVDFASRL</sequence>
<accession>A0ABS3LUX2</accession>
<name>A0ABS3LUX2_9PROT</name>
<reference evidence="12 13" key="1">
    <citation type="submission" date="2021-03" db="EMBL/GenBank/DDBJ databases">
        <title>The complete genome sequence of Acetobacter sacchari TBRC 11175.</title>
        <authorList>
            <person name="Charoenyingcharoen P."/>
            <person name="Yukphan P."/>
        </authorList>
    </citation>
    <scope>NUCLEOTIDE SEQUENCE [LARGE SCALE GENOMIC DNA]</scope>
    <source>
        <strain evidence="12 13">TBRC 11175</strain>
    </source>
</reference>
<proteinExistence type="inferred from homology"/>
<dbReference type="PANTHER" id="PTHR42716">
    <property type="entry name" value="L-ASPARTATE OXIDASE"/>
    <property type="match status" value="1"/>
</dbReference>
<evidence type="ECO:0000256" key="6">
    <source>
        <dbReference type="ARBA" id="ARBA00022642"/>
    </source>
</evidence>
<keyword evidence="5" id="KW-0285">Flavoprotein</keyword>
<dbReference type="EMBL" id="JAFVMF010000007">
    <property type="protein sequence ID" value="MBO1359704.1"/>
    <property type="molecule type" value="Genomic_DNA"/>
</dbReference>
<dbReference type="RefSeq" id="WP_207881047.1">
    <property type="nucleotide sequence ID" value="NZ_JAFVMF010000007.1"/>
</dbReference>
<organism evidence="12 13">
    <name type="scientific">Acetobacter sacchari</name>
    <dbReference type="NCBI Taxonomy" id="2661687"/>
    <lineage>
        <taxon>Bacteria</taxon>
        <taxon>Pseudomonadati</taxon>
        <taxon>Pseudomonadota</taxon>
        <taxon>Alphaproteobacteria</taxon>
        <taxon>Acetobacterales</taxon>
        <taxon>Acetobacteraceae</taxon>
        <taxon>Acetobacter</taxon>
    </lineage>
</organism>
<evidence type="ECO:0000313" key="12">
    <source>
        <dbReference type="EMBL" id="MBO1359704.1"/>
    </source>
</evidence>
<keyword evidence="13" id="KW-1185">Reference proteome</keyword>
<dbReference type="InterPro" id="IPR037099">
    <property type="entry name" value="Fum_R/Succ_DH_flav-like_C_sf"/>
</dbReference>
<protein>
    <recommendedName>
        <fullName evidence="4">L-aspartate oxidase</fullName>
        <ecNumber evidence="4">1.4.3.16</ecNumber>
    </recommendedName>
</protein>
<keyword evidence="7" id="KW-0274">FAD</keyword>
<dbReference type="Gene3D" id="1.20.58.100">
    <property type="entry name" value="Fumarate reductase/succinate dehydrogenase flavoprotein-like, C-terminal domain"/>
    <property type="match status" value="1"/>
</dbReference>
<evidence type="ECO:0000313" key="13">
    <source>
        <dbReference type="Proteomes" id="UP000664771"/>
    </source>
</evidence>
<dbReference type="SUPFAM" id="SSF51905">
    <property type="entry name" value="FAD/NAD(P)-binding domain"/>
    <property type="match status" value="1"/>
</dbReference>
<evidence type="ECO:0000259" key="11">
    <source>
        <dbReference type="Pfam" id="PF02910"/>
    </source>
</evidence>
<feature type="domain" description="FAD-dependent oxidoreductase 2 FAD-binding" evidence="10">
    <location>
        <begin position="109"/>
        <end position="352"/>
    </location>
</feature>
<evidence type="ECO:0000259" key="10">
    <source>
        <dbReference type="Pfam" id="PF00890"/>
    </source>
</evidence>
<comment type="caution">
    <text evidence="12">The sequence shown here is derived from an EMBL/GenBank/DDBJ whole genome shotgun (WGS) entry which is preliminary data.</text>
</comment>
<dbReference type="Gene3D" id="3.50.50.60">
    <property type="entry name" value="FAD/NAD(P)-binding domain"/>
    <property type="match status" value="1"/>
</dbReference>
<comment type="cofactor">
    <cofactor evidence="1">
        <name>FAD</name>
        <dbReference type="ChEBI" id="CHEBI:57692"/>
    </cofactor>
</comment>
<dbReference type="Pfam" id="PF00890">
    <property type="entry name" value="FAD_binding_2"/>
    <property type="match status" value="1"/>
</dbReference>
<evidence type="ECO:0000256" key="7">
    <source>
        <dbReference type="ARBA" id="ARBA00022827"/>
    </source>
</evidence>
<dbReference type="InterPro" id="IPR015939">
    <property type="entry name" value="Fum_Rdtase/Succ_DH_flav-like_C"/>
</dbReference>
<evidence type="ECO:0000256" key="1">
    <source>
        <dbReference type="ARBA" id="ARBA00001974"/>
    </source>
</evidence>
<evidence type="ECO:0000256" key="2">
    <source>
        <dbReference type="ARBA" id="ARBA00004950"/>
    </source>
</evidence>
<evidence type="ECO:0000256" key="5">
    <source>
        <dbReference type="ARBA" id="ARBA00022630"/>
    </source>
</evidence>